<comment type="caution">
    <text evidence="1">The sequence shown here is derived from an EMBL/GenBank/DDBJ whole genome shotgun (WGS) entry which is preliminary data.</text>
</comment>
<keyword evidence="2" id="KW-1185">Reference proteome</keyword>
<accession>A0A4C1SWR1</accession>
<protein>
    <submittedName>
        <fullName evidence="1">Uncharacterized protein</fullName>
    </submittedName>
</protein>
<name>A0A4C1SWR1_EUMVA</name>
<dbReference type="AlphaFoldDB" id="A0A4C1SWR1"/>
<dbReference type="EMBL" id="BGZK01000022">
    <property type="protein sequence ID" value="GBP06375.1"/>
    <property type="molecule type" value="Genomic_DNA"/>
</dbReference>
<organism evidence="1 2">
    <name type="scientific">Eumeta variegata</name>
    <name type="common">Bagworm moth</name>
    <name type="synonym">Eumeta japonica</name>
    <dbReference type="NCBI Taxonomy" id="151549"/>
    <lineage>
        <taxon>Eukaryota</taxon>
        <taxon>Metazoa</taxon>
        <taxon>Ecdysozoa</taxon>
        <taxon>Arthropoda</taxon>
        <taxon>Hexapoda</taxon>
        <taxon>Insecta</taxon>
        <taxon>Pterygota</taxon>
        <taxon>Neoptera</taxon>
        <taxon>Endopterygota</taxon>
        <taxon>Lepidoptera</taxon>
        <taxon>Glossata</taxon>
        <taxon>Ditrysia</taxon>
        <taxon>Tineoidea</taxon>
        <taxon>Psychidae</taxon>
        <taxon>Oiketicinae</taxon>
        <taxon>Eumeta</taxon>
    </lineage>
</organism>
<sequence length="122" mass="13580">MNDAVKKRGVKVNAGKTKVMVFERGEGTTACDILIDGEKVEQAKDLYTWIACLQMMVTDDSRHRIVSIAIPTDITKSSIDVFLKFPDIVLTISDRPATCESPRTFVSGRRVSLDTRPHVTKP</sequence>
<proteinExistence type="predicted"/>
<evidence type="ECO:0000313" key="2">
    <source>
        <dbReference type="Proteomes" id="UP000299102"/>
    </source>
</evidence>
<reference evidence="1 2" key="1">
    <citation type="journal article" date="2019" name="Commun. Biol.">
        <title>The bagworm genome reveals a unique fibroin gene that provides high tensile strength.</title>
        <authorList>
            <person name="Kono N."/>
            <person name="Nakamura H."/>
            <person name="Ohtoshi R."/>
            <person name="Tomita M."/>
            <person name="Numata K."/>
            <person name="Arakawa K."/>
        </authorList>
    </citation>
    <scope>NUCLEOTIDE SEQUENCE [LARGE SCALE GENOMIC DNA]</scope>
</reference>
<dbReference type="OrthoDB" id="425681at2759"/>
<dbReference type="Proteomes" id="UP000299102">
    <property type="component" value="Unassembled WGS sequence"/>
</dbReference>
<gene>
    <name evidence="1" type="ORF">EVAR_4531_1</name>
</gene>
<evidence type="ECO:0000313" key="1">
    <source>
        <dbReference type="EMBL" id="GBP06375.1"/>
    </source>
</evidence>